<keyword evidence="3" id="KW-1185">Reference proteome</keyword>
<evidence type="ECO:0000313" key="2">
    <source>
        <dbReference type="EMBL" id="KAJ7340319.1"/>
    </source>
</evidence>
<evidence type="ECO:0000259" key="1">
    <source>
        <dbReference type="PROSITE" id="PS51459"/>
    </source>
</evidence>
<reference evidence="2" key="1">
    <citation type="submission" date="2023-01" db="EMBL/GenBank/DDBJ databases">
        <title>Genome assembly of the deep-sea coral Lophelia pertusa.</title>
        <authorList>
            <person name="Herrera S."/>
            <person name="Cordes E."/>
        </authorList>
    </citation>
    <scope>NUCLEOTIDE SEQUENCE</scope>
    <source>
        <strain evidence="2">USNM1676648</strain>
        <tissue evidence="2">Polyp</tissue>
    </source>
</reference>
<dbReference type="InterPro" id="IPR003812">
    <property type="entry name" value="Fido"/>
</dbReference>
<dbReference type="PROSITE" id="PS51459">
    <property type="entry name" value="FIDO"/>
    <property type="match status" value="1"/>
</dbReference>
<feature type="domain" description="Fido" evidence="1">
    <location>
        <begin position="146"/>
        <end position="309"/>
    </location>
</feature>
<dbReference type="OrthoDB" id="5952475at2759"/>
<dbReference type="InterPro" id="IPR040198">
    <property type="entry name" value="Fido_containing"/>
</dbReference>
<dbReference type="InterPro" id="IPR036597">
    <property type="entry name" value="Fido-like_dom_sf"/>
</dbReference>
<dbReference type="AlphaFoldDB" id="A0A9W9YGE8"/>
<dbReference type="Gene3D" id="1.10.3290.10">
    <property type="entry name" value="Fido-like domain"/>
    <property type="match status" value="1"/>
</dbReference>
<comment type="caution">
    <text evidence="2">The sequence shown here is derived from an EMBL/GenBank/DDBJ whole genome shotgun (WGS) entry which is preliminary data.</text>
</comment>
<dbReference type="EMBL" id="MU827778">
    <property type="protein sequence ID" value="KAJ7340319.1"/>
    <property type="molecule type" value="Genomic_DNA"/>
</dbReference>
<name>A0A9W9YGE8_9CNID</name>
<dbReference type="PANTHER" id="PTHR13504:SF38">
    <property type="entry name" value="FIDO DOMAIN-CONTAINING PROTEIN"/>
    <property type="match status" value="1"/>
</dbReference>
<dbReference type="SUPFAM" id="SSF140931">
    <property type="entry name" value="Fic-like"/>
    <property type="match status" value="1"/>
</dbReference>
<dbReference type="PANTHER" id="PTHR13504">
    <property type="entry name" value="FIDO DOMAIN-CONTAINING PROTEIN DDB_G0283145"/>
    <property type="match status" value="1"/>
</dbReference>
<sequence length="370" mass="42703">MEKTTGYPVKSLISFDALENPPWHASTRTKYARQGKTVTLTEMITQITEYHKRWERAIAENTYNEKLIKKVQEQFLANFIFHVNLEEGHGLTTFPETESFLRSSRRNVTTSSFSLEEQETMNLRVAYENLMEKIKREERTSDFGLMEVSLLEETHRLILQDIPLPKGLTKPGKMSNNPRVTQFKGELYHYANPGDMESAVNNLLDKYNFLFDSCNQGKGGLMDLDDIYSLFKTCAWLLFELLDLHPFSDGNGRLCRILCSYSLSKLNPFPTPIYNVWTDSSKDDYIKALIEARMSPGRHPCALTTMIIECSYYGWESFFRTLDEETVSRTYVRENSFSKTIAEEYVSSSPLKESKRVCTHPLAQLIICSV</sequence>
<gene>
    <name evidence="2" type="ORF">OS493_003055</name>
</gene>
<organism evidence="2 3">
    <name type="scientific">Desmophyllum pertusum</name>
    <dbReference type="NCBI Taxonomy" id="174260"/>
    <lineage>
        <taxon>Eukaryota</taxon>
        <taxon>Metazoa</taxon>
        <taxon>Cnidaria</taxon>
        <taxon>Anthozoa</taxon>
        <taxon>Hexacorallia</taxon>
        <taxon>Scleractinia</taxon>
        <taxon>Caryophylliina</taxon>
        <taxon>Caryophylliidae</taxon>
        <taxon>Desmophyllum</taxon>
    </lineage>
</organism>
<proteinExistence type="predicted"/>
<dbReference type="Proteomes" id="UP001163046">
    <property type="component" value="Unassembled WGS sequence"/>
</dbReference>
<accession>A0A9W9YGE8</accession>
<dbReference type="Pfam" id="PF02661">
    <property type="entry name" value="Fic"/>
    <property type="match status" value="1"/>
</dbReference>
<evidence type="ECO:0000313" key="3">
    <source>
        <dbReference type="Proteomes" id="UP001163046"/>
    </source>
</evidence>
<protein>
    <recommendedName>
        <fullName evidence="1">Fido domain-containing protein</fullName>
    </recommendedName>
</protein>